<reference evidence="1 2" key="1">
    <citation type="submission" date="2017-03" db="EMBL/GenBank/DDBJ databases">
        <title>Draft genime sequence of the acidophilic sulfur-oxidizing bacterium Acidithiobacillus sp. SH, isolated from seawater.</title>
        <authorList>
            <person name="Sharmin S."/>
            <person name="Tokuhisa M."/>
            <person name="Kanao T."/>
            <person name="Kamimura K."/>
        </authorList>
    </citation>
    <scope>NUCLEOTIDE SEQUENCE [LARGE SCALE GENOMIC DNA]</scope>
    <source>
        <strain evidence="1 2">SH</strain>
    </source>
</reference>
<sequence length="56" mass="6417">MKAESDFSQTRRGAIVVEPGKTRVTIRLDNNVLDWFRKQAQEHDGNYQTAINAALR</sequence>
<dbReference type="AlphaFoldDB" id="A0A2I1DP93"/>
<evidence type="ECO:0000313" key="2">
    <source>
        <dbReference type="Proteomes" id="UP000234329"/>
    </source>
</evidence>
<gene>
    <name evidence="1" type="ORF">B1757_03470</name>
</gene>
<dbReference type="EMBL" id="MXAV01000008">
    <property type="protein sequence ID" value="PKY11690.1"/>
    <property type="molecule type" value="Genomic_DNA"/>
</dbReference>
<comment type="caution">
    <text evidence="1">The sequence shown here is derived from an EMBL/GenBank/DDBJ whole genome shotgun (WGS) entry which is preliminary data.</text>
</comment>
<dbReference type="Pfam" id="PF14384">
    <property type="entry name" value="BrnA_antitoxin"/>
    <property type="match status" value="1"/>
</dbReference>
<keyword evidence="2" id="KW-1185">Reference proteome</keyword>
<evidence type="ECO:0000313" key="1">
    <source>
        <dbReference type="EMBL" id="PKY11690.1"/>
    </source>
</evidence>
<dbReference type="OrthoDB" id="5297245at2"/>
<dbReference type="Proteomes" id="UP000234329">
    <property type="component" value="Unassembled WGS sequence"/>
</dbReference>
<accession>A0A2I1DP93</accession>
<dbReference type="InParanoid" id="A0A2I1DP93"/>
<name>A0A2I1DP93_9PROT</name>
<organism evidence="1 2">
    <name type="scientific">Acidithiobacillus marinus</name>
    <dbReference type="NCBI Taxonomy" id="187490"/>
    <lineage>
        <taxon>Bacteria</taxon>
        <taxon>Pseudomonadati</taxon>
        <taxon>Pseudomonadota</taxon>
        <taxon>Acidithiobacillia</taxon>
        <taxon>Acidithiobacillales</taxon>
        <taxon>Acidithiobacillaceae</taxon>
        <taxon>Acidithiobacillus</taxon>
    </lineage>
</organism>
<dbReference type="InterPro" id="IPR025528">
    <property type="entry name" value="BrnA_antitoxin"/>
</dbReference>
<protein>
    <submittedName>
        <fullName evidence="1">CopG family transcriptional regulator</fullName>
    </submittedName>
</protein>
<proteinExistence type="predicted"/>